<dbReference type="OrthoDB" id="6195612at2"/>
<dbReference type="AlphaFoldDB" id="A0A432ZRR8"/>
<evidence type="ECO:0000259" key="1">
    <source>
        <dbReference type="Pfam" id="PF00583"/>
    </source>
</evidence>
<comment type="caution">
    <text evidence="2">The sequence shown here is derived from an EMBL/GenBank/DDBJ whole genome shotgun (WGS) entry which is preliminary data.</text>
</comment>
<dbReference type="InterPro" id="IPR016181">
    <property type="entry name" value="Acyl_CoA_acyltransferase"/>
</dbReference>
<organism evidence="2 3">
    <name type="scientific">Idiomarina tyrosinivorans</name>
    <dbReference type="NCBI Taxonomy" id="1445662"/>
    <lineage>
        <taxon>Bacteria</taxon>
        <taxon>Pseudomonadati</taxon>
        <taxon>Pseudomonadota</taxon>
        <taxon>Gammaproteobacteria</taxon>
        <taxon>Alteromonadales</taxon>
        <taxon>Idiomarinaceae</taxon>
        <taxon>Idiomarina</taxon>
    </lineage>
</organism>
<dbReference type="InterPro" id="IPR000182">
    <property type="entry name" value="GNAT_dom"/>
</dbReference>
<keyword evidence="2" id="KW-0808">Transferase</keyword>
<dbReference type="SUPFAM" id="SSF55729">
    <property type="entry name" value="Acyl-CoA N-acyltransferases (Nat)"/>
    <property type="match status" value="1"/>
</dbReference>
<keyword evidence="3" id="KW-1185">Reference proteome</keyword>
<name>A0A432ZRR8_9GAMM</name>
<sequence>MVAEVAEKLVYLGIDDLPAAASLLYQSYYDDPLFERLFEHTKPDYEKRLRAVIREDLAAYWNTEQPIIGLFDGATLKGVACLTQPGDSFGPGRYWQWRLKLLLTAGYLSTRQILEKEKAIQQALPAEHCHMLAFIAVPPRYRQQGLGDLLLAAVKTALRESPRSEGVAVYVTREDYLDFFKQRSFEKINELDVSGLAGELLWFSRERLALEGLHEL</sequence>
<feature type="domain" description="N-acetyltransferase" evidence="1">
    <location>
        <begin position="105"/>
        <end position="163"/>
    </location>
</feature>
<dbReference type="RefSeq" id="WP_126841610.1">
    <property type="nucleotide sequence ID" value="NZ_PIQH01000004.1"/>
</dbReference>
<gene>
    <name evidence="2" type="ORF">CWI84_05705</name>
</gene>
<protein>
    <submittedName>
        <fullName evidence="2">GNAT family N-acetyltransferase</fullName>
    </submittedName>
</protein>
<dbReference type="EMBL" id="PIQH01000004">
    <property type="protein sequence ID" value="RUO80552.1"/>
    <property type="molecule type" value="Genomic_DNA"/>
</dbReference>
<dbReference type="Proteomes" id="UP000287996">
    <property type="component" value="Unassembled WGS sequence"/>
</dbReference>
<dbReference type="Gene3D" id="3.40.630.30">
    <property type="match status" value="1"/>
</dbReference>
<evidence type="ECO:0000313" key="2">
    <source>
        <dbReference type="EMBL" id="RUO80552.1"/>
    </source>
</evidence>
<evidence type="ECO:0000313" key="3">
    <source>
        <dbReference type="Proteomes" id="UP000287996"/>
    </source>
</evidence>
<proteinExistence type="predicted"/>
<dbReference type="GO" id="GO:0016747">
    <property type="term" value="F:acyltransferase activity, transferring groups other than amino-acyl groups"/>
    <property type="evidence" value="ECO:0007669"/>
    <property type="project" value="InterPro"/>
</dbReference>
<reference evidence="2 3" key="1">
    <citation type="journal article" date="2011" name="Front. Microbiol.">
        <title>Genomic signatures of strain selection and enhancement in Bacillus atrophaeus var. globigii, a historical biowarfare simulant.</title>
        <authorList>
            <person name="Gibbons H.S."/>
            <person name="Broomall S.M."/>
            <person name="McNew L.A."/>
            <person name="Daligault H."/>
            <person name="Chapman C."/>
            <person name="Bruce D."/>
            <person name="Karavis M."/>
            <person name="Krepps M."/>
            <person name="McGregor P.A."/>
            <person name="Hong C."/>
            <person name="Park K.H."/>
            <person name="Akmal A."/>
            <person name="Feldman A."/>
            <person name="Lin J.S."/>
            <person name="Chang W.E."/>
            <person name="Higgs B.W."/>
            <person name="Demirev P."/>
            <person name="Lindquist J."/>
            <person name="Liem A."/>
            <person name="Fochler E."/>
            <person name="Read T.D."/>
            <person name="Tapia R."/>
            <person name="Johnson S."/>
            <person name="Bishop-Lilly K.A."/>
            <person name="Detter C."/>
            <person name="Han C."/>
            <person name="Sozhamannan S."/>
            <person name="Rosenzweig C.N."/>
            <person name="Skowronski E.W."/>
        </authorList>
    </citation>
    <scope>NUCLEOTIDE SEQUENCE [LARGE SCALE GENOMIC DNA]</scope>
    <source>
        <strain evidence="2 3">CC-PW-9</strain>
    </source>
</reference>
<dbReference type="Pfam" id="PF00583">
    <property type="entry name" value="Acetyltransf_1"/>
    <property type="match status" value="1"/>
</dbReference>
<accession>A0A432ZRR8</accession>